<keyword evidence="1" id="KW-0285">Flavoprotein</keyword>
<sequence>MAKVLIIGAGPAGVSAALYARRGGADVVVLTRGPQTGGLAKAESIENYYGFAEPISGAELARRGVEGAKRLGVTFIEQEVLALSFPDTLSGFLAETADQTWEADSVILAAGASRQSLNVPGIREYEGRGVSYCAVCDAFFYRGKTAAVIGAGEYALHEAQVLLPHAAKVMMLTNGAEPAVRIPETIEVHREPVSAVEGEQRVRSVRLDDGTALAADGVFLALGTAGSTDLARKIGALTDGSSIRVDEHMATNVPGLFAAGDCTGGLLQIAKAVWQGAEAGLSAIRYLRQKQA</sequence>
<keyword evidence="5" id="KW-1185">Reference proteome</keyword>
<gene>
    <name evidence="4" type="ORF">FYJ78_01055</name>
</gene>
<name>A0A6I2URD1_9FIRM</name>
<evidence type="ECO:0000256" key="1">
    <source>
        <dbReference type="ARBA" id="ARBA00022630"/>
    </source>
</evidence>
<dbReference type="PRINTS" id="PR00469">
    <property type="entry name" value="PNDRDTASEII"/>
</dbReference>
<comment type="caution">
    <text evidence="4">The sequence shown here is derived from an EMBL/GenBank/DDBJ whole genome shotgun (WGS) entry which is preliminary data.</text>
</comment>
<dbReference type="InterPro" id="IPR050097">
    <property type="entry name" value="Ferredoxin-NADP_redctase_2"/>
</dbReference>
<evidence type="ECO:0000313" key="5">
    <source>
        <dbReference type="Proteomes" id="UP000430222"/>
    </source>
</evidence>
<dbReference type="SUPFAM" id="SSF51905">
    <property type="entry name" value="FAD/NAD(P)-binding domain"/>
    <property type="match status" value="1"/>
</dbReference>
<dbReference type="InterPro" id="IPR023753">
    <property type="entry name" value="FAD/NAD-binding_dom"/>
</dbReference>
<evidence type="ECO:0000256" key="2">
    <source>
        <dbReference type="ARBA" id="ARBA00023002"/>
    </source>
</evidence>
<organism evidence="4 5">
    <name type="scientific">Selenomonas montiformis</name>
    <dbReference type="NCBI Taxonomy" id="2652285"/>
    <lineage>
        <taxon>Bacteria</taxon>
        <taxon>Bacillati</taxon>
        <taxon>Bacillota</taxon>
        <taxon>Negativicutes</taxon>
        <taxon>Selenomonadales</taxon>
        <taxon>Selenomonadaceae</taxon>
        <taxon>Selenomonas</taxon>
    </lineage>
</organism>
<evidence type="ECO:0000313" key="4">
    <source>
        <dbReference type="EMBL" id="MSV23797.1"/>
    </source>
</evidence>
<evidence type="ECO:0000259" key="3">
    <source>
        <dbReference type="Pfam" id="PF07992"/>
    </source>
</evidence>
<dbReference type="Gene3D" id="3.50.50.60">
    <property type="entry name" value="FAD/NAD(P)-binding domain"/>
    <property type="match status" value="2"/>
</dbReference>
<accession>A0A6I2URD1</accession>
<dbReference type="AlphaFoldDB" id="A0A6I2URD1"/>
<feature type="domain" description="FAD/NAD(P)-binding" evidence="3">
    <location>
        <begin position="3"/>
        <end position="276"/>
    </location>
</feature>
<dbReference type="RefSeq" id="WP_154619538.1">
    <property type="nucleotide sequence ID" value="NZ_CBCTNG010000005.1"/>
</dbReference>
<dbReference type="Pfam" id="PF07992">
    <property type="entry name" value="Pyr_redox_2"/>
    <property type="match status" value="1"/>
</dbReference>
<proteinExistence type="predicted"/>
<dbReference type="InterPro" id="IPR036188">
    <property type="entry name" value="FAD/NAD-bd_sf"/>
</dbReference>
<keyword evidence="2" id="KW-0560">Oxidoreductase</keyword>
<dbReference type="GO" id="GO:0016491">
    <property type="term" value="F:oxidoreductase activity"/>
    <property type="evidence" value="ECO:0007669"/>
    <property type="project" value="UniProtKB-KW"/>
</dbReference>
<dbReference type="PRINTS" id="PR00368">
    <property type="entry name" value="FADPNR"/>
</dbReference>
<protein>
    <submittedName>
        <fullName evidence="4">FAD-binding protein</fullName>
    </submittedName>
</protein>
<dbReference type="EMBL" id="VUNL01000001">
    <property type="protein sequence ID" value="MSV23797.1"/>
    <property type="molecule type" value="Genomic_DNA"/>
</dbReference>
<reference evidence="4 5" key="1">
    <citation type="submission" date="2019-08" db="EMBL/GenBank/DDBJ databases">
        <title>In-depth cultivation of the pig gut microbiome towards novel bacterial diversity and tailored functional studies.</title>
        <authorList>
            <person name="Wylensek D."/>
            <person name="Hitch T.C.A."/>
            <person name="Clavel T."/>
        </authorList>
    </citation>
    <scope>NUCLEOTIDE SEQUENCE [LARGE SCALE GENOMIC DNA]</scope>
    <source>
        <strain evidence="5">WCA-380-WT-3B3</strain>
    </source>
</reference>
<dbReference type="PANTHER" id="PTHR48105">
    <property type="entry name" value="THIOREDOXIN REDUCTASE 1-RELATED-RELATED"/>
    <property type="match status" value="1"/>
</dbReference>
<dbReference type="Proteomes" id="UP000430222">
    <property type="component" value="Unassembled WGS sequence"/>
</dbReference>